<reference evidence="2" key="1">
    <citation type="submission" date="2018-09" db="EMBL/GenBank/DDBJ databases">
        <authorList>
            <person name="Livingstone P.G."/>
            <person name="Whitworth D.E."/>
        </authorList>
    </citation>
    <scope>NUCLEOTIDE SEQUENCE [LARGE SCALE GENOMIC DNA]</scope>
    <source>
        <strain evidence="2">CA043D</strain>
    </source>
</reference>
<dbReference type="Proteomes" id="UP000268313">
    <property type="component" value="Unassembled WGS sequence"/>
</dbReference>
<proteinExistence type="predicted"/>
<organism evidence="1 2">
    <name type="scientific">Corallococcus carmarthensis</name>
    <dbReference type="NCBI Taxonomy" id="2316728"/>
    <lineage>
        <taxon>Bacteria</taxon>
        <taxon>Pseudomonadati</taxon>
        <taxon>Myxococcota</taxon>
        <taxon>Myxococcia</taxon>
        <taxon>Myxococcales</taxon>
        <taxon>Cystobacterineae</taxon>
        <taxon>Myxococcaceae</taxon>
        <taxon>Corallococcus</taxon>
    </lineage>
</organism>
<protein>
    <submittedName>
        <fullName evidence="1">Head protein</fullName>
    </submittedName>
</protein>
<comment type="caution">
    <text evidence="1">The sequence shown here is derived from an EMBL/GenBank/DDBJ whole genome shotgun (WGS) entry which is preliminary data.</text>
</comment>
<dbReference type="RefSeq" id="WP_120604049.1">
    <property type="nucleotide sequence ID" value="NZ_JABFJX010000253.1"/>
</dbReference>
<gene>
    <name evidence="1" type="ORF">D7X32_19390</name>
</gene>
<dbReference type="EMBL" id="RAWE01000066">
    <property type="protein sequence ID" value="RKH01720.1"/>
    <property type="molecule type" value="Genomic_DNA"/>
</dbReference>
<evidence type="ECO:0000313" key="2">
    <source>
        <dbReference type="Proteomes" id="UP000268313"/>
    </source>
</evidence>
<sequence length="189" mass="21222">MTRLFDQMEVLGRILLDDAPKTPGSEEAIRTAAAAIQFVDATGQVADFEDYVRSLEAYAPPLAIARFDTRQDADAWLMAQKRPPSFASILVADEYFSVFFNPTSGWRGLGRQPRLEFYLQEMADERRQPSGLSFSTKAEAEAWMNQQPTPPQQVVIDIAGAPYLAAYHHRIDYRVLYPLPAPTPPSREA</sequence>
<accession>A0A3A8K125</accession>
<dbReference type="OrthoDB" id="5522567at2"/>
<dbReference type="AlphaFoldDB" id="A0A3A8K125"/>
<keyword evidence="2" id="KW-1185">Reference proteome</keyword>
<name>A0A3A8K125_9BACT</name>
<evidence type="ECO:0000313" key="1">
    <source>
        <dbReference type="EMBL" id="RKH01720.1"/>
    </source>
</evidence>